<keyword evidence="1" id="KW-1133">Transmembrane helix</keyword>
<keyword evidence="1" id="KW-0472">Membrane</keyword>
<sequence>MNKSEFMAELEAQLSEIDEQERSDAIAFYNEYFEEAGAENEQDVIEELGSPAQVAAQIKADAAVKEIQADTPPVKKGISAIRTVILGILALPVALPLLLLAATIVFVILVIAGALIFALAAFVGAFLFSSFVIMAAGISVLSSDFAVGIFYIGIGLVFIGITWLSAILVYLVSRVMVSGIIKLINYIRVQIQNYSTKKTNRNGDESNE</sequence>
<keyword evidence="1" id="KW-0812">Transmembrane</keyword>
<dbReference type="EMBL" id="JAWDKC010000011">
    <property type="protein sequence ID" value="MDV0444857.1"/>
    <property type="molecule type" value="Genomic_DNA"/>
</dbReference>
<evidence type="ECO:0008006" key="4">
    <source>
        <dbReference type="Google" id="ProtNLM"/>
    </source>
</evidence>
<evidence type="ECO:0000313" key="2">
    <source>
        <dbReference type="EMBL" id="MDV0444857.1"/>
    </source>
</evidence>
<feature type="transmembrane region" description="Helical" evidence="1">
    <location>
        <begin position="148"/>
        <end position="172"/>
    </location>
</feature>
<gene>
    <name evidence="2" type="ORF">MmiAt1_04010</name>
</gene>
<feature type="transmembrane region" description="Helical" evidence="1">
    <location>
        <begin position="115"/>
        <end position="141"/>
    </location>
</feature>
<organism evidence="2 3">
    <name type="scientific">Methanimicrococcus hacksteinii</name>
    <dbReference type="NCBI Taxonomy" id="3028293"/>
    <lineage>
        <taxon>Archaea</taxon>
        <taxon>Methanobacteriati</taxon>
        <taxon>Methanobacteriota</taxon>
        <taxon>Stenosarchaea group</taxon>
        <taxon>Methanomicrobia</taxon>
        <taxon>Methanosarcinales</taxon>
        <taxon>Methanosarcinaceae</taxon>
        <taxon>Methanimicrococcus</taxon>
    </lineage>
</organism>
<keyword evidence="3" id="KW-1185">Reference proteome</keyword>
<feature type="transmembrane region" description="Helical" evidence="1">
    <location>
        <begin position="84"/>
        <end position="109"/>
    </location>
</feature>
<name>A0ABU3VN81_9EURY</name>
<evidence type="ECO:0000313" key="3">
    <source>
        <dbReference type="Proteomes" id="UP001272052"/>
    </source>
</evidence>
<evidence type="ECO:0000256" key="1">
    <source>
        <dbReference type="SAM" id="Phobius"/>
    </source>
</evidence>
<reference evidence="2 3" key="1">
    <citation type="submission" date="2023-06" db="EMBL/GenBank/DDBJ databases">
        <title>Genome sequence of Methanimicrococcus sp. At1.</title>
        <authorList>
            <person name="Protasov E."/>
            <person name="Platt K."/>
            <person name="Poehlein A."/>
            <person name="Daniel R."/>
            <person name="Brune A."/>
        </authorList>
    </citation>
    <scope>NUCLEOTIDE SEQUENCE [LARGE SCALE GENOMIC DNA]</scope>
    <source>
        <strain evidence="2 3">At1</strain>
    </source>
</reference>
<comment type="caution">
    <text evidence="2">The sequence shown here is derived from an EMBL/GenBank/DDBJ whole genome shotgun (WGS) entry which is preliminary data.</text>
</comment>
<protein>
    <recommendedName>
        <fullName evidence="4">DUF1700 domain-containing protein</fullName>
    </recommendedName>
</protein>
<dbReference type="RefSeq" id="WP_318785268.1">
    <property type="nucleotide sequence ID" value="NZ_JAWDKC010000011.1"/>
</dbReference>
<proteinExistence type="predicted"/>
<dbReference type="Pfam" id="PF22564">
    <property type="entry name" value="HAAS"/>
    <property type="match status" value="1"/>
</dbReference>
<accession>A0ABU3VN81</accession>
<dbReference type="Proteomes" id="UP001272052">
    <property type="component" value="Unassembled WGS sequence"/>
</dbReference>